<evidence type="ECO:0000256" key="6">
    <source>
        <dbReference type="SAM" id="Coils"/>
    </source>
</evidence>
<feature type="coiled-coil region" evidence="6">
    <location>
        <begin position="100"/>
        <end position="187"/>
    </location>
</feature>
<keyword evidence="2" id="KW-0965">Cell junction</keyword>
<dbReference type="PANTHER" id="PTHR46349">
    <property type="entry name" value="CINGULIN-LIKE PROTEIN 1-RELATED"/>
    <property type="match status" value="1"/>
</dbReference>
<evidence type="ECO:0000256" key="4">
    <source>
        <dbReference type="ARBA" id="ARBA00038467"/>
    </source>
</evidence>
<comment type="subcellular location">
    <subcellularLocation>
        <location evidence="1">Cell junction</location>
        <location evidence="1">Tight junction</location>
    </subcellularLocation>
</comment>
<name>A0A4W3HC92_CALMI</name>
<evidence type="ECO:0000256" key="2">
    <source>
        <dbReference type="ARBA" id="ARBA00022427"/>
    </source>
</evidence>
<reference evidence="9" key="1">
    <citation type="journal article" date="2006" name="Science">
        <title>Ancient noncoding elements conserved in the human genome.</title>
        <authorList>
            <person name="Venkatesh B."/>
            <person name="Kirkness E.F."/>
            <person name="Loh Y.H."/>
            <person name="Halpern A.L."/>
            <person name="Lee A.P."/>
            <person name="Johnson J."/>
            <person name="Dandona N."/>
            <person name="Viswanathan L.D."/>
            <person name="Tay A."/>
            <person name="Venter J.C."/>
            <person name="Strausberg R.L."/>
            <person name="Brenner S."/>
        </authorList>
    </citation>
    <scope>NUCLEOTIDE SEQUENCE [LARGE SCALE GENOMIC DNA]</scope>
</reference>
<feature type="domain" description="Myosin tail" evidence="7">
    <location>
        <begin position="98"/>
        <end position="185"/>
    </location>
</feature>
<dbReference type="GO" id="GO:0000226">
    <property type="term" value="P:microtubule cytoskeleton organization"/>
    <property type="evidence" value="ECO:0007669"/>
    <property type="project" value="TreeGrafter"/>
</dbReference>
<organism evidence="8 9">
    <name type="scientific">Callorhinchus milii</name>
    <name type="common">Ghost shark</name>
    <dbReference type="NCBI Taxonomy" id="7868"/>
    <lineage>
        <taxon>Eukaryota</taxon>
        <taxon>Metazoa</taxon>
        <taxon>Chordata</taxon>
        <taxon>Craniata</taxon>
        <taxon>Vertebrata</taxon>
        <taxon>Chondrichthyes</taxon>
        <taxon>Holocephali</taxon>
        <taxon>Chimaeriformes</taxon>
        <taxon>Callorhinchidae</taxon>
        <taxon>Callorhinchus</taxon>
    </lineage>
</organism>
<dbReference type="GO" id="GO:0005923">
    <property type="term" value="C:bicellular tight junction"/>
    <property type="evidence" value="ECO:0007669"/>
    <property type="project" value="TreeGrafter"/>
</dbReference>
<protein>
    <recommendedName>
        <fullName evidence="5">Cingulin</fullName>
    </recommendedName>
</protein>
<dbReference type="Proteomes" id="UP000314986">
    <property type="component" value="Unassembled WGS sequence"/>
</dbReference>
<evidence type="ECO:0000256" key="5">
    <source>
        <dbReference type="ARBA" id="ARBA00044075"/>
    </source>
</evidence>
<dbReference type="GeneTree" id="ENSGT00940000154489"/>
<keyword evidence="3 6" id="KW-0175">Coiled coil</keyword>
<dbReference type="GO" id="GO:0008017">
    <property type="term" value="F:microtubule binding"/>
    <property type="evidence" value="ECO:0007669"/>
    <property type="project" value="TreeGrafter"/>
</dbReference>
<reference evidence="8" key="5">
    <citation type="submission" date="2025-09" db="UniProtKB">
        <authorList>
            <consortium name="Ensembl"/>
        </authorList>
    </citation>
    <scope>IDENTIFICATION</scope>
</reference>
<evidence type="ECO:0000256" key="1">
    <source>
        <dbReference type="ARBA" id="ARBA00004435"/>
    </source>
</evidence>
<dbReference type="InterPro" id="IPR002928">
    <property type="entry name" value="Myosin_tail"/>
</dbReference>
<keyword evidence="9" id="KW-1185">Reference proteome</keyword>
<evidence type="ECO:0000259" key="7">
    <source>
        <dbReference type="Pfam" id="PF01576"/>
    </source>
</evidence>
<reference evidence="8" key="4">
    <citation type="submission" date="2025-08" db="UniProtKB">
        <authorList>
            <consortium name="Ensembl"/>
        </authorList>
    </citation>
    <scope>IDENTIFICATION</scope>
</reference>
<evidence type="ECO:0000313" key="8">
    <source>
        <dbReference type="Ensembl" id="ENSCMIP00000007444.1"/>
    </source>
</evidence>
<evidence type="ECO:0000313" key="9">
    <source>
        <dbReference type="Proteomes" id="UP000314986"/>
    </source>
</evidence>
<dbReference type="PANTHER" id="PTHR46349:SF4">
    <property type="entry name" value="CINGULIN"/>
    <property type="match status" value="1"/>
</dbReference>
<dbReference type="GO" id="GO:0016459">
    <property type="term" value="C:myosin complex"/>
    <property type="evidence" value="ECO:0007669"/>
    <property type="project" value="InterPro"/>
</dbReference>
<reference evidence="9" key="3">
    <citation type="journal article" date="2014" name="Nature">
        <title>Elephant shark genome provides unique insights into gnathostome evolution.</title>
        <authorList>
            <consortium name="International Elephant Shark Genome Sequencing Consortium"/>
            <person name="Venkatesh B."/>
            <person name="Lee A.P."/>
            <person name="Ravi V."/>
            <person name="Maurya A.K."/>
            <person name="Lian M.M."/>
            <person name="Swann J.B."/>
            <person name="Ohta Y."/>
            <person name="Flajnik M.F."/>
            <person name="Sutoh Y."/>
            <person name="Kasahara M."/>
            <person name="Hoon S."/>
            <person name="Gangu V."/>
            <person name="Roy S.W."/>
            <person name="Irimia M."/>
            <person name="Korzh V."/>
            <person name="Kondrychyn I."/>
            <person name="Lim Z.W."/>
            <person name="Tay B.H."/>
            <person name="Tohari S."/>
            <person name="Kong K.W."/>
            <person name="Ho S."/>
            <person name="Lorente-Galdos B."/>
            <person name="Quilez J."/>
            <person name="Marques-Bonet T."/>
            <person name="Raney B.J."/>
            <person name="Ingham P.W."/>
            <person name="Tay A."/>
            <person name="Hillier L.W."/>
            <person name="Minx P."/>
            <person name="Boehm T."/>
            <person name="Wilson R.K."/>
            <person name="Brenner S."/>
            <person name="Warren W.C."/>
        </authorList>
    </citation>
    <scope>NUCLEOTIDE SEQUENCE [LARGE SCALE GENOMIC DNA]</scope>
</reference>
<evidence type="ECO:0000256" key="3">
    <source>
        <dbReference type="ARBA" id="ARBA00023054"/>
    </source>
</evidence>
<dbReference type="AlphaFoldDB" id="A0A4W3HC92"/>
<keyword evidence="2" id="KW-0796">Tight junction</keyword>
<sequence>RSPAVLLGEEKRVSLSLSPGVLADKPPNKIDHSLHGCLWGRRWAQLAATFRRQNTQSLLFTVYPGKRFESSRQHIRRWVRCEECYQASLCGGAFVPHRDRSVLQASNRKLERKVKELSIQIDDEKQQVSDEKDQLSLRVKALKRQVDESEEEIERLETAKKKALREVEELQEASDQQEARIKTLEKDLW</sequence>
<dbReference type="Ensembl" id="ENSCMIT00000007668.1">
    <property type="protein sequence ID" value="ENSCMIP00000007444.1"/>
    <property type="gene ID" value="ENSCMIG00000004085.1"/>
</dbReference>
<dbReference type="Pfam" id="PF01576">
    <property type="entry name" value="Myosin_tail_1"/>
    <property type="match status" value="1"/>
</dbReference>
<proteinExistence type="inferred from homology"/>
<reference evidence="9" key="2">
    <citation type="journal article" date="2007" name="PLoS Biol.">
        <title>Survey sequencing and comparative analysis of the elephant shark (Callorhinchus milii) genome.</title>
        <authorList>
            <person name="Venkatesh B."/>
            <person name="Kirkness E.F."/>
            <person name="Loh Y.H."/>
            <person name="Halpern A.L."/>
            <person name="Lee A.P."/>
            <person name="Johnson J."/>
            <person name="Dandona N."/>
            <person name="Viswanathan L.D."/>
            <person name="Tay A."/>
            <person name="Venter J.C."/>
            <person name="Strausberg R.L."/>
            <person name="Brenner S."/>
        </authorList>
    </citation>
    <scope>NUCLEOTIDE SEQUENCE [LARGE SCALE GENOMIC DNA]</scope>
</reference>
<accession>A0A4W3HC92</accession>
<comment type="similarity">
    <text evidence="4">Belongs to the cingulin family.</text>
</comment>